<evidence type="ECO:0000256" key="5">
    <source>
        <dbReference type="ARBA" id="ARBA00022842"/>
    </source>
</evidence>
<name>A0A845PWZ5_9FLAO</name>
<dbReference type="InterPro" id="IPR005845">
    <property type="entry name" value="A-D-PHexomutase_a/b/a-II"/>
</dbReference>
<gene>
    <name evidence="12" type="ORF">GNY06_06200</name>
</gene>
<dbReference type="InterPro" id="IPR005844">
    <property type="entry name" value="A-D-PHexomutase_a/b/a-I"/>
</dbReference>
<evidence type="ECO:0000313" key="13">
    <source>
        <dbReference type="Proteomes" id="UP000553459"/>
    </source>
</evidence>
<keyword evidence="6" id="KW-0413">Isomerase</keyword>
<dbReference type="SUPFAM" id="SSF53738">
    <property type="entry name" value="Phosphoglucomutase, first 3 domains"/>
    <property type="match status" value="3"/>
</dbReference>
<accession>A0A845PWZ5</accession>
<evidence type="ECO:0000256" key="7">
    <source>
        <dbReference type="RuleBase" id="RU004326"/>
    </source>
</evidence>
<protein>
    <submittedName>
        <fullName evidence="12">Phospho-sugar mutase</fullName>
    </submittedName>
</protein>
<feature type="domain" description="Alpha-D-phosphohexomutase alpha/beta/alpha" evidence="11">
    <location>
        <begin position="316"/>
        <end position="434"/>
    </location>
</feature>
<dbReference type="Gene3D" id="3.30.310.50">
    <property type="entry name" value="Alpha-D-phosphohexomutase, C-terminal domain"/>
    <property type="match status" value="1"/>
</dbReference>
<dbReference type="InterPro" id="IPR005843">
    <property type="entry name" value="A-D-PHexomutase_C"/>
</dbReference>
<dbReference type="Pfam" id="PF02880">
    <property type="entry name" value="PGM_PMM_III"/>
    <property type="match status" value="1"/>
</dbReference>
<dbReference type="CDD" id="cd05799">
    <property type="entry name" value="PGM2"/>
    <property type="match status" value="1"/>
</dbReference>
<evidence type="ECO:0000256" key="4">
    <source>
        <dbReference type="ARBA" id="ARBA00022723"/>
    </source>
</evidence>
<feature type="domain" description="Alpha-D-phosphohexomutase C-terminal" evidence="8">
    <location>
        <begin position="501"/>
        <end position="555"/>
    </location>
</feature>
<sequence>MTSLDKAKLWLEESFDAETRKEVQRLMDDNPSELDDAFYKNLEFGTGGMRGIMGVGTNRLNKYTLGQATQGLANYLHQQFSNEQIKVAIAYDVRHNSKEFGKLVADVLTANGISVLLFKEHRPTPELSFTVRNKQCKAGIVLTASHNPPEYNGYKVYWNDGAQIVAPQDYGIIAEVEKVQFHQIKFDGNDDLIEWIGPEQDDVYIDACIENSLYQNEGREDLNIVFTSIHGTTYTTVPKALAKAGFTKVDFVSEQMVPSGNFPTVDSPNPEEPAALSMALDLAKYTQADIVIGTDPDGDRLGIAVRNLQGDMQLLNGNQTNTILTYYILDQWNKQAKMTGKEFIGSTIVTSDIFFEIAKRFGVECKVGLTGFKWIGKMIREAEGTQKFICGGEESFGFMTGDFVRDKDSCGSILLACEVAAWCKANARTVYQYLIDIYKELGLYNEGLLNIVKKGKDGADQIHRMMMDFRLSPPKTLAGSPVEKIKDFENQTCRMLSENQVLEMNDIPKSNVLIYYTADGTKVCIRPSGTEPKIKFYFSVKQSITSEQDFKHKLADLDNKIQEIKKDLKLL</sequence>
<dbReference type="AlphaFoldDB" id="A0A845PWZ5"/>
<keyword evidence="13" id="KW-1185">Reference proteome</keyword>
<dbReference type="RefSeq" id="WP_166519270.1">
    <property type="nucleotide sequence ID" value="NZ_JAAABJ010000491.1"/>
</dbReference>
<evidence type="ECO:0000256" key="2">
    <source>
        <dbReference type="ARBA" id="ARBA00010231"/>
    </source>
</evidence>
<evidence type="ECO:0000313" key="12">
    <source>
        <dbReference type="EMBL" id="NAW50977.1"/>
    </source>
</evidence>
<dbReference type="GO" id="GO:0008973">
    <property type="term" value="F:phosphopentomutase activity"/>
    <property type="evidence" value="ECO:0007669"/>
    <property type="project" value="TreeGrafter"/>
</dbReference>
<dbReference type="InterPro" id="IPR005841">
    <property type="entry name" value="Alpha-D-phosphohexomutase_SF"/>
</dbReference>
<dbReference type="InterPro" id="IPR005846">
    <property type="entry name" value="A-D-PHexomutase_a/b/a-III"/>
</dbReference>
<keyword evidence="5 7" id="KW-0460">Magnesium</keyword>
<evidence type="ECO:0000259" key="10">
    <source>
        <dbReference type="Pfam" id="PF02879"/>
    </source>
</evidence>
<evidence type="ECO:0000259" key="11">
    <source>
        <dbReference type="Pfam" id="PF02880"/>
    </source>
</evidence>
<dbReference type="InterPro" id="IPR016055">
    <property type="entry name" value="A-D-PHexomutase_a/b/a-I/II/III"/>
</dbReference>
<organism evidence="12 13">
    <name type="scientific">Elizabethkingia argenteiflava</name>
    <dbReference type="NCBI Taxonomy" id="2681556"/>
    <lineage>
        <taxon>Bacteria</taxon>
        <taxon>Pseudomonadati</taxon>
        <taxon>Bacteroidota</taxon>
        <taxon>Flavobacteriia</taxon>
        <taxon>Flavobacteriales</taxon>
        <taxon>Weeksellaceae</taxon>
        <taxon>Elizabethkingia</taxon>
    </lineage>
</organism>
<dbReference type="PRINTS" id="PR00509">
    <property type="entry name" value="PGMPMM"/>
</dbReference>
<keyword evidence="3" id="KW-0597">Phosphoprotein</keyword>
<dbReference type="Pfam" id="PF02878">
    <property type="entry name" value="PGM_PMM_I"/>
    <property type="match status" value="1"/>
</dbReference>
<dbReference type="SUPFAM" id="SSF55957">
    <property type="entry name" value="Phosphoglucomutase, C-terminal domain"/>
    <property type="match status" value="1"/>
</dbReference>
<feature type="domain" description="Alpha-D-phosphohexomutase alpha/beta/alpha" evidence="9">
    <location>
        <begin position="43"/>
        <end position="181"/>
    </location>
</feature>
<feature type="domain" description="Alpha-D-phosphohexomutase alpha/beta/alpha" evidence="10">
    <location>
        <begin position="204"/>
        <end position="304"/>
    </location>
</feature>
<comment type="caution">
    <text evidence="12">The sequence shown here is derived from an EMBL/GenBank/DDBJ whole genome shotgun (WGS) entry which is preliminary data.</text>
</comment>
<dbReference type="GO" id="GO:0000287">
    <property type="term" value="F:magnesium ion binding"/>
    <property type="evidence" value="ECO:0007669"/>
    <property type="project" value="InterPro"/>
</dbReference>
<proteinExistence type="inferred from homology"/>
<dbReference type="PANTHER" id="PTHR45745">
    <property type="entry name" value="PHOSPHOMANNOMUTASE 45A"/>
    <property type="match status" value="1"/>
</dbReference>
<evidence type="ECO:0000259" key="9">
    <source>
        <dbReference type="Pfam" id="PF02878"/>
    </source>
</evidence>
<dbReference type="GO" id="GO:0005975">
    <property type="term" value="P:carbohydrate metabolic process"/>
    <property type="evidence" value="ECO:0007669"/>
    <property type="project" value="InterPro"/>
</dbReference>
<evidence type="ECO:0000256" key="6">
    <source>
        <dbReference type="ARBA" id="ARBA00023235"/>
    </source>
</evidence>
<comment type="cofactor">
    <cofactor evidence="1">
        <name>Mg(2+)</name>
        <dbReference type="ChEBI" id="CHEBI:18420"/>
    </cofactor>
</comment>
<dbReference type="InterPro" id="IPR016066">
    <property type="entry name" value="A-D-PHexomutase_CS"/>
</dbReference>
<dbReference type="Gene3D" id="3.40.120.10">
    <property type="entry name" value="Alpha-D-Glucose-1,6-Bisphosphate, subunit A, domain 3"/>
    <property type="match status" value="3"/>
</dbReference>
<evidence type="ECO:0000256" key="3">
    <source>
        <dbReference type="ARBA" id="ARBA00022553"/>
    </source>
</evidence>
<dbReference type="Pfam" id="PF02879">
    <property type="entry name" value="PGM_PMM_II"/>
    <property type="match status" value="1"/>
</dbReference>
<evidence type="ECO:0000256" key="1">
    <source>
        <dbReference type="ARBA" id="ARBA00001946"/>
    </source>
</evidence>
<keyword evidence="4 7" id="KW-0479">Metal-binding</keyword>
<dbReference type="Proteomes" id="UP000553459">
    <property type="component" value="Unassembled WGS sequence"/>
</dbReference>
<dbReference type="GO" id="GO:0006166">
    <property type="term" value="P:purine ribonucleoside salvage"/>
    <property type="evidence" value="ECO:0007669"/>
    <property type="project" value="TreeGrafter"/>
</dbReference>
<evidence type="ECO:0000259" key="8">
    <source>
        <dbReference type="Pfam" id="PF00408"/>
    </source>
</evidence>
<dbReference type="EMBL" id="JAAABJ010000491">
    <property type="protein sequence ID" value="NAW50977.1"/>
    <property type="molecule type" value="Genomic_DNA"/>
</dbReference>
<dbReference type="PROSITE" id="PS00710">
    <property type="entry name" value="PGM_PMM"/>
    <property type="match status" value="1"/>
</dbReference>
<reference evidence="12 13" key="1">
    <citation type="submission" date="2019-11" db="EMBL/GenBank/DDBJ databases">
        <title>Characterization of Elizabethkingia argenteiflava sp. nov., isolated from inner surface of Soybean Pods.</title>
        <authorList>
            <person name="Mo S."/>
        </authorList>
    </citation>
    <scope>NUCLEOTIDE SEQUENCE [LARGE SCALE GENOMIC DNA]</scope>
    <source>
        <strain evidence="12 13">YB22</strain>
    </source>
</reference>
<dbReference type="PANTHER" id="PTHR45745:SF1">
    <property type="entry name" value="PHOSPHOGLUCOMUTASE 2B-RELATED"/>
    <property type="match status" value="1"/>
</dbReference>
<dbReference type="Pfam" id="PF00408">
    <property type="entry name" value="PGM_PMM_IV"/>
    <property type="match status" value="1"/>
</dbReference>
<comment type="similarity">
    <text evidence="2 7">Belongs to the phosphohexose mutase family.</text>
</comment>
<dbReference type="InterPro" id="IPR036900">
    <property type="entry name" value="A-D-PHexomutase_C_sf"/>
</dbReference>